<proteinExistence type="predicted"/>
<sequence>MKPGKIKCRAYLDESHTSNDIYKRKDIMLKIHLFAAVLILSGQIGFCQQEGESCTVEHTNTLGVCTPAASCQSARRDYQSNGITPTFCSRSLQSITVCCSDASSILNTANNRKQPLPHQQTASKDGRRLSELSK</sequence>
<accession>A0A212EM75</accession>
<feature type="compositionally biased region" description="Polar residues" evidence="1">
    <location>
        <begin position="110"/>
        <end position="123"/>
    </location>
</feature>
<dbReference type="EMBL" id="AGBW02013877">
    <property type="protein sequence ID" value="OWR42594.1"/>
    <property type="molecule type" value="Genomic_DNA"/>
</dbReference>
<evidence type="ECO:0000256" key="1">
    <source>
        <dbReference type="SAM" id="MobiDB-lite"/>
    </source>
</evidence>
<organism evidence="2 3">
    <name type="scientific">Danaus plexippus plexippus</name>
    <dbReference type="NCBI Taxonomy" id="278856"/>
    <lineage>
        <taxon>Eukaryota</taxon>
        <taxon>Metazoa</taxon>
        <taxon>Ecdysozoa</taxon>
        <taxon>Arthropoda</taxon>
        <taxon>Hexapoda</taxon>
        <taxon>Insecta</taxon>
        <taxon>Pterygota</taxon>
        <taxon>Neoptera</taxon>
        <taxon>Endopterygota</taxon>
        <taxon>Lepidoptera</taxon>
        <taxon>Glossata</taxon>
        <taxon>Ditrysia</taxon>
        <taxon>Papilionoidea</taxon>
        <taxon>Nymphalidae</taxon>
        <taxon>Danainae</taxon>
        <taxon>Danaini</taxon>
        <taxon>Danaina</taxon>
        <taxon>Danaus</taxon>
        <taxon>Danaus</taxon>
    </lineage>
</organism>
<feature type="region of interest" description="Disordered" evidence="1">
    <location>
        <begin position="110"/>
        <end position="134"/>
    </location>
</feature>
<keyword evidence="3" id="KW-1185">Reference proteome</keyword>
<dbReference type="KEGG" id="dpl:KGM_202749"/>
<comment type="caution">
    <text evidence="2">The sequence shown here is derived from an EMBL/GenBank/DDBJ whole genome shotgun (WGS) entry which is preliminary data.</text>
</comment>
<dbReference type="Proteomes" id="UP000007151">
    <property type="component" value="Unassembled WGS sequence"/>
</dbReference>
<protein>
    <submittedName>
        <fullName evidence="2">Seminal fluid protein CSSFP027</fullName>
    </submittedName>
</protein>
<evidence type="ECO:0000313" key="2">
    <source>
        <dbReference type="EMBL" id="OWR42594.1"/>
    </source>
</evidence>
<gene>
    <name evidence="2" type="ORF">KGM_202749</name>
</gene>
<reference evidence="2 3" key="1">
    <citation type="journal article" date="2011" name="Cell">
        <title>The monarch butterfly genome yields insights into long-distance migration.</title>
        <authorList>
            <person name="Zhan S."/>
            <person name="Merlin C."/>
            <person name="Boore J.L."/>
            <person name="Reppert S.M."/>
        </authorList>
    </citation>
    <scope>NUCLEOTIDE SEQUENCE [LARGE SCALE GENOMIC DNA]</scope>
    <source>
        <strain evidence="2">F-2</strain>
    </source>
</reference>
<evidence type="ECO:0000313" key="3">
    <source>
        <dbReference type="Proteomes" id="UP000007151"/>
    </source>
</evidence>
<name>A0A212EM75_DANPL</name>
<feature type="compositionally biased region" description="Basic and acidic residues" evidence="1">
    <location>
        <begin position="124"/>
        <end position="134"/>
    </location>
</feature>
<dbReference type="InParanoid" id="A0A212EM75"/>
<dbReference type="AlphaFoldDB" id="A0A212EM75"/>